<dbReference type="Pfam" id="PF10974">
    <property type="entry name" value="DUF2804"/>
    <property type="match status" value="1"/>
</dbReference>
<accession>A0A6N9VHX2</accession>
<evidence type="ECO:0000313" key="2">
    <source>
        <dbReference type="Proteomes" id="UP000471648"/>
    </source>
</evidence>
<dbReference type="EMBL" id="JAAGME010001196">
    <property type="protein sequence ID" value="NEB71032.1"/>
    <property type="molecule type" value="Genomic_DNA"/>
</dbReference>
<dbReference type="RefSeq" id="WP_164358487.1">
    <property type="nucleotide sequence ID" value="NZ_JAAGME010001196.1"/>
</dbReference>
<reference evidence="1 2" key="1">
    <citation type="submission" date="2020-01" db="EMBL/GenBank/DDBJ databases">
        <title>Insect and environment-associated Actinomycetes.</title>
        <authorList>
            <person name="Currrie C."/>
            <person name="Chevrette M."/>
            <person name="Carlson C."/>
            <person name="Stubbendieck R."/>
            <person name="Wendt-Pienkowski E."/>
        </authorList>
    </citation>
    <scope>NUCLEOTIDE SEQUENCE [LARGE SCALE GENOMIC DNA]</scope>
    <source>
        <strain evidence="1 2">SID14438</strain>
    </source>
</reference>
<evidence type="ECO:0000313" key="1">
    <source>
        <dbReference type="EMBL" id="NEB71032.1"/>
    </source>
</evidence>
<sequence>PGSEQVDLTFTPIHDRVTRTDAGLLSNHTDQCFGHWNGTVHDDTGDRVAVRGVLGWAEDVRMRW</sequence>
<organism evidence="1 2">
    <name type="scientific">Streptomyces microflavus</name>
    <name type="common">Streptomyces lipmanii</name>
    <dbReference type="NCBI Taxonomy" id="1919"/>
    <lineage>
        <taxon>Bacteria</taxon>
        <taxon>Bacillati</taxon>
        <taxon>Actinomycetota</taxon>
        <taxon>Actinomycetes</taxon>
        <taxon>Kitasatosporales</taxon>
        <taxon>Streptomycetaceae</taxon>
        <taxon>Streptomyces</taxon>
    </lineage>
</organism>
<proteinExistence type="predicted"/>
<dbReference type="PANTHER" id="PTHR35868:SF3">
    <property type="entry name" value="DUF2804 DOMAIN-CONTAINING PROTEIN"/>
    <property type="match status" value="1"/>
</dbReference>
<dbReference type="InterPro" id="IPR021243">
    <property type="entry name" value="DUF2804"/>
</dbReference>
<dbReference type="PANTHER" id="PTHR35868">
    <property type="entry name" value="DUF2804 DOMAIN-CONTAINING PROTEIN-RELATED"/>
    <property type="match status" value="1"/>
</dbReference>
<comment type="caution">
    <text evidence="1">The sequence shown here is derived from an EMBL/GenBank/DDBJ whole genome shotgun (WGS) entry which is preliminary data.</text>
</comment>
<dbReference type="AlphaFoldDB" id="A0A6N9VHX2"/>
<dbReference type="Proteomes" id="UP000471648">
    <property type="component" value="Unassembled WGS sequence"/>
</dbReference>
<name>A0A6N9VHX2_STRMI</name>
<feature type="non-terminal residue" evidence="1">
    <location>
        <position position="1"/>
    </location>
</feature>
<gene>
    <name evidence="1" type="ORF">G3I39_28805</name>
</gene>
<protein>
    <submittedName>
        <fullName evidence="1">DUF2804 family protein</fullName>
    </submittedName>
</protein>